<name>A0A9D4GQN9_DREPO</name>
<reference evidence="1" key="1">
    <citation type="journal article" date="2019" name="bioRxiv">
        <title>The Genome of the Zebra Mussel, Dreissena polymorpha: A Resource for Invasive Species Research.</title>
        <authorList>
            <person name="McCartney M.A."/>
            <person name="Auch B."/>
            <person name="Kono T."/>
            <person name="Mallez S."/>
            <person name="Zhang Y."/>
            <person name="Obille A."/>
            <person name="Becker A."/>
            <person name="Abrahante J.E."/>
            <person name="Garbe J."/>
            <person name="Badalamenti J.P."/>
            <person name="Herman A."/>
            <person name="Mangelson H."/>
            <person name="Liachko I."/>
            <person name="Sullivan S."/>
            <person name="Sone E.D."/>
            <person name="Koren S."/>
            <person name="Silverstein K.A.T."/>
            <person name="Beckman K.B."/>
            <person name="Gohl D.M."/>
        </authorList>
    </citation>
    <scope>NUCLEOTIDE SEQUENCE</scope>
    <source>
        <strain evidence="1">Duluth1</strain>
        <tissue evidence="1">Whole animal</tissue>
    </source>
</reference>
<organism evidence="1 2">
    <name type="scientific">Dreissena polymorpha</name>
    <name type="common">Zebra mussel</name>
    <name type="synonym">Mytilus polymorpha</name>
    <dbReference type="NCBI Taxonomy" id="45954"/>
    <lineage>
        <taxon>Eukaryota</taxon>
        <taxon>Metazoa</taxon>
        <taxon>Spiralia</taxon>
        <taxon>Lophotrochozoa</taxon>
        <taxon>Mollusca</taxon>
        <taxon>Bivalvia</taxon>
        <taxon>Autobranchia</taxon>
        <taxon>Heteroconchia</taxon>
        <taxon>Euheterodonta</taxon>
        <taxon>Imparidentia</taxon>
        <taxon>Neoheterodontei</taxon>
        <taxon>Myida</taxon>
        <taxon>Dreissenoidea</taxon>
        <taxon>Dreissenidae</taxon>
        <taxon>Dreissena</taxon>
    </lineage>
</organism>
<comment type="caution">
    <text evidence="1">The sequence shown here is derived from an EMBL/GenBank/DDBJ whole genome shotgun (WGS) entry which is preliminary data.</text>
</comment>
<proteinExistence type="predicted"/>
<evidence type="ECO:0000313" key="1">
    <source>
        <dbReference type="EMBL" id="KAH3821187.1"/>
    </source>
</evidence>
<dbReference type="Proteomes" id="UP000828390">
    <property type="component" value="Unassembled WGS sequence"/>
</dbReference>
<dbReference type="EMBL" id="JAIWYP010000005">
    <property type="protein sequence ID" value="KAH3821187.1"/>
    <property type="molecule type" value="Genomic_DNA"/>
</dbReference>
<reference evidence="1" key="2">
    <citation type="submission" date="2020-11" db="EMBL/GenBank/DDBJ databases">
        <authorList>
            <person name="McCartney M.A."/>
            <person name="Auch B."/>
            <person name="Kono T."/>
            <person name="Mallez S."/>
            <person name="Becker A."/>
            <person name="Gohl D.M."/>
            <person name="Silverstein K.A.T."/>
            <person name="Koren S."/>
            <person name="Bechman K.B."/>
            <person name="Herman A."/>
            <person name="Abrahante J.E."/>
            <person name="Garbe J."/>
        </authorList>
    </citation>
    <scope>NUCLEOTIDE SEQUENCE</scope>
    <source>
        <strain evidence="1">Duluth1</strain>
        <tissue evidence="1">Whole animal</tissue>
    </source>
</reference>
<sequence>MEVEEEEEECLNVNPLQRQSSALLMVTTCNRTIKCSDLVSYPWGHILPVYSFSRHKIYVNDLCAICNGATDGKQWDVGVVIDKISPSAIDSLLAYMQPELLKNVYFRYMHDDFYHISKKICFASRVDNCPSGYLNKSDPIYIEWLKDMYLDLLMVDYLCNSSFESTYIHQGVIGRRIYFKNIFCFLCSGRYRINVHEQCTKSLLDDIYKGGGFNNLAVILNWANFVANIRAPFQKACELFPNGTMVSKYIVC</sequence>
<evidence type="ECO:0000313" key="2">
    <source>
        <dbReference type="Proteomes" id="UP000828390"/>
    </source>
</evidence>
<keyword evidence="2" id="KW-1185">Reference proteome</keyword>
<gene>
    <name evidence="1" type="ORF">DPMN_122948</name>
</gene>
<accession>A0A9D4GQN9</accession>
<protein>
    <submittedName>
        <fullName evidence="1">Uncharacterized protein</fullName>
    </submittedName>
</protein>
<dbReference type="AlphaFoldDB" id="A0A9D4GQN9"/>